<name>A0A9J6EEX7_RHIMP</name>
<reference evidence="2" key="1">
    <citation type="journal article" date="2020" name="Cell">
        <title>Large-Scale Comparative Analyses of Tick Genomes Elucidate Their Genetic Diversity and Vector Capacities.</title>
        <authorList>
            <consortium name="Tick Genome and Microbiome Consortium (TIGMIC)"/>
            <person name="Jia N."/>
            <person name="Wang J."/>
            <person name="Shi W."/>
            <person name="Du L."/>
            <person name="Sun Y."/>
            <person name="Zhan W."/>
            <person name="Jiang J.F."/>
            <person name="Wang Q."/>
            <person name="Zhang B."/>
            <person name="Ji P."/>
            <person name="Bell-Sakyi L."/>
            <person name="Cui X.M."/>
            <person name="Yuan T.T."/>
            <person name="Jiang B.G."/>
            <person name="Yang W.F."/>
            <person name="Lam T.T."/>
            <person name="Chang Q.C."/>
            <person name="Ding S.J."/>
            <person name="Wang X.J."/>
            <person name="Zhu J.G."/>
            <person name="Ruan X.D."/>
            <person name="Zhao L."/>
            <person name="Wei J.T."/>
            <person name="Ye R.Z."/>
            <person name="Que T.C."/>
            <person name="Du C.H."/>
            <person name="Zhou Y.H."/>
            <person name="Cheng J.X."/>
            <person name="Dai P.F."/>
            <person name="Guo W.B."/>
            <person name="Han X.H."/>
            <person name="Huang E.J."/>
            <person name="Li L.F."/>
            <person name="Wei W."/>
            <person name="Gao Y.C."/>
            <person name="Liu J.Z."/>
            <person name="Shao H.Z."/>
            <person name="Wang X."/>
            <person name="Wang C.C."/>
            <person name="Yang T.C."/>
            <person name="Huo Q.B."/>
            <person name="Li W."/>
            <person name="Chen H.Y."/>
            <person name="Chen S.E."/>
            <person name="Zhou L.G."/>
            <person name="Ni X.B."/>
            <person name="Tian J.H."/>
            <person name="Sheng Y."/>
            <person name="Liu T."/>
            <person name="Pan Y.S."/>
            <person name="Xia L.Y."/>
            <person name="Li J."/>
            <person name="Zhao F."/>
            <person name="Cao W.C."/>
        </authorList>
    </citation>
    <scope>NUCLEOTIDE SEQUENCE</scope>
    <source>
        <strain evidence="2">Rmic-2018</strain>
    </source>
</reference>
<sequence>MAENLLTTPTRLPTQVCKVCHQVGHRSDVCPLPILKCVAFVDNGTLQPDMSTLRKIQAATLSKPAMSTDDAKKLLIEKLSHSIMEHREELLEALQGINPTGDVTDEQFLPVLLPLITAIAGGAISGAVGAGVAVAVQKG</sequence>
<dbReference type="AlphaFoldDB" id="A0A9J6EEX7"/>
<feature type="transmembrane region" description="Helical" evidence="1">
    <location>
        <begin position="111"/>
        <end position="136"/>
    </location>
</feature>
<evidence type="ECO:0000313" key="2">
    <source>
        <dbReference type="EMBL" id="KAH8032568.1"/>
    </source>
</evidence>
<keyword evidence="3" id="KW-1185">Reference proteome</keyword>
<dbReference type="Proteomes" id="UP000821866">
    <property type="component" value="Chromosome 3"/>
</dbReference>
<evidence type="ECO:0000313" key="3">
    <source>
        <dbReference type="Proteomes" id="UP000821866"/>
    </source>
</evidence>
<accession>A0A9J6EEX7</accession>
<keyword evidence="1" id="KW-0812">Transmembrane</keyword>
<dbReference type="VEuPathDB" id="VectorBase:LOC119163406"/>
<protein>
    <submittedName>
        <fullName evidence="2">Uncharacterized protein</fullName>
    </submittedName>
</protein>
<keyword evidence="1" id="KW-0472">Membrane</keyword>
<reference evidence="2" key="2">
    <citation type="submission" date="2021-09" db="EMBL/GenBank/DDBJ databases">
        <authorList>
            <person name="Jia N."/>
            <person name="Wang J."/>
            <person name="Shi W."/>
            <person name="Du L."/>
            <person name="Sun Y."/>
            <person name="Zhan W."/>
            <person name="Jiang J."/>
            <person name="Wang Q."/>
            <person name="Zhang B."/>
            <person name="Ji P."/>
            <person name="Sakyi L.B."/>
            <person name="Cui X."/>
            <person name="Yuan T."/>
            <person name="Jiang B."/>
            <person name="Yang W."/>
            <person name="Lam T.T.-Y."/>
            <person name="Chang Q."/>
            <person name="Ding S."/>
            <person name="Wang X."/>
            <person name="Zhu J."/>
            <person name="Ruan X."/>
            <person name="Zhao L."/>
            <person name="Wei J."/>
            <person name="Que T."/>
            <person name="Du C."/>
            <person name="Cheng J."/>
            <person name="Dai P."/>
            <person name="Han X."/>
            <person name="Huang E."/>
            <person name="Gao Y."/>
            <person name="Liu J."/>
            <person name="Shao H."/>
            <person name="Ye R."/>
            <person name="Li L."/>
            <person name="Wei W."/>
            <person name="Wang X."/>
            <person name="Wang C."/>
            <person name="Huo Q."/>
            <person name="Li W."/>
            <person name="Guo W."/>
            <person name="Chen H."/>
            <person name="Chen S."/>
            <person name="Zhou L."/>
            <person name="Zhou L."/>
            <person name="Ni X."/>
            <person name="Tian J."/>
            <person name="Zhou Y."/>
            <person name="Sheng Y."/>
            <person name="Liu T."/>
            <person name="Pan Y."/>
            <person name="Xia L."/>
            <person name="Li J."/>
            <person name="Zhao F."/>
            <person name="Cao W."/>
        </authorList>
    </citation>
    <scope>NUCLEOTIDE SEQUENCE</scope>
    <source>
        <strain evidence="2">Rmic-2018</strain>
        <tissue evidence="2">Larvae</tissue>
    </source>
</reference>
<keyword evidence="1" id="KW-1133">Transmembrane helix</keyword>
<comment type="caution">
    <text evidence="2">The sequence shown here is derived from an EMBL/GenBank/DDBJ whole genome shotgun (WGS) entry which is preliminary data.</text>
</comment>
<evidence type="ECO:0000256" key="1">
    <source>
        <dbReference type="SAM" id="Phobius"/>
    </source>
</evidence>
<organism evidence="2 3">
    <name type="scientific">Rhipicephalus microplus</name>
    <name type="common">Cattle tick</name>
    <name type="synonym">Boophilus microplus</name>
    <dbReference type="NCBI Taxonomy" id="6941"/>
    <lineage>
        <taxon>Eukaryota</taxon>
        <taxon>Metazoa</taxon>
        <taxon>Ecdysozoa</taxon>
        <taxon>Arthropoda</taxon>
        <taxon>Chelicerata</taxon>
        <taxon>Arachnida</taxon>
        <taxon>Acari</taxon>
        <taxon>Parasitiformes</taxon>
        <taxon>Ixodida</taxon>
        <taxon>Ixodoidea</taxon>
        <taxon>Ixodidae</taxon>
        <taxon>Rhipicephalinae</taxon>
        <taxon>Rhipicephalus</taxon>
        <taxon>Boophilus</taxon>
    </lineage>
</organism>
<proteinExistence type="predicted"/>
<gene>
    <name evidence="2" type="ORF">HPB51_026021</name>
</gene>
<dbReference type="EMBL" id="JABSTU010000005">
    <property type="protein sequence ID" value="KAH8032568.1"/>
    <property type="molecule type" value="Genomic_DNA"/>
</dbReference>